<gene>
    <name evidence="2" type="ORF">BaRGS_00012256</name>
</gene>
<comment type="caution">
    <text evidence="2">The sequence shown here is derived from an EMBL/GenBank/DDBJ whole genome shotgun (WGS) entry which is preliminary data.</text>
</comment>
<reference evidence="2 3" key="1">
    <citation type="journal article" date="2023" name="Sci. Data">
        <title>Genome assembly of the Korean intertidal mud-creeper Batillaria attramentaria.</title>
        <authorList>
            <person name="Patra A.K."/>
            <person name="Ho P.T."/>
            <person name="Jun S."/>
            <person name="Lee S.J."/>
            <person name="Kim Y."/>
            <person name="Won Y.J."/>
        </authorList>
    </citation>
    <scope>NUCLEOTIDE SEQUENCE [LARGE SCALE GENOMIC DNA]</scope>
    <source>
        <strain evidence="2">Wonlab-2016</strain>
    </source>
</reference>
<name>A0ABD0LAX4_9CAEN</name>
<evidence type="ECO:0000313" key="3">
    <source>
        <dbReference type="Proteomes" id="UP001519460"/>
    </source>
</evidence>
<protein>
    <submittedName>
        <fullName evidence="2">Uncharacterized protein</fullName>
    </submittedName>
</protein>
<feature type="region of interest" description="Disordered" evidence="1">
    <location>
        <begin position="1"/>
        <end position="20"/>
    </location>
</feature>
<dbReference type="EMBL" id="JACVVK020000066">
    <property type="protein sequence ID" value="KAK7496604.1"/>
    <property type="molecule type" value="Genomic_DNA"/>
</dbReference>
<sequence length="158" mass="17575">MARSCLGGDHDTVGQQSGFGNHNWIRSFSERVRGRRSGEWEEGIGVIRRRRLAGVAVNQREHLGSSSHNVLQDLHGRDTGQEHRSSERVTGRWGKQHASVKLEVVKHAVVSTLSGRDWREGERSPGWVTVSLVHLCISSHMGAFSACADTVARRTRCL</sequence>
<evidence type="ECO:0000313" key="2">
    <source>
        <dbReference type="EMBL" id="KAK7496604.1"/>
    </source>
</evidence>
<dbReference type="AlphaFoldDB" id="A0ABD0LAX4"/>
<evidence type="ECO:0000256" key="1">
    <source>
        <dbReference type="SAM" id="MobiDB-lite"/>
    </source>
</evidence>
<organism evidence="2 3">
    <name type="scientific">Batillaria attramentaria</name>
    <dbReference type="NCBI Taxonomy" id="370345"/>
    <lineage>
        <taxon>Eukaryota</taxon>
        <taxon>Metazoa</taxon>
        <taxon>Spiralia</taxon>
        <taxon>Lophotrochozoa</taxon>
        <taxon>Mollusca</taxon>
        <taxon>Gastropoda</taxon>
        <taxon>Caenogastropoda</taxon>
        <taxon>Sorbeoconcha</taxon>
        <taxon>Cerithioidea</taxon>
        <taxon>Batillariidae</taxon>
        <taxon>Batillaria</taxon>
    </lineage>
</organism>
<dbReference type="Proteomes" id="UP001519460">
    <property type="component" value="Unassembled WGS sequence"/>
</dbReference>
<accession>A0ABD0LAX4</accession>
<keyword evidence="3" id="KW-1185">Reference proteome</keyword>
<proteinExistence type="predicted"/>